<dbReference type="InterPro" id="IPR036291">
    <property type="entry name" value="NAD(P)-bd_dom_sf"/>
</dbReference>
<evidence type="ECO:0000256" key="2">
    <source>
        <dbReference type="ARBA" id="ARBA00006464"/>
    </source>
</evidence>
<dbReference type="EMBL" id="PNIQ01000373">
    <property type="protein sequence ID" value="PMP83194.1"/>
    <property type="molecule type" value="Genomic_DNA"/>
</dbReference>
<keyword evidence="3 9" id="KW-0808">Transferase</keyword>
<feature type="transmembrane region" description="Helical" evidence="7">
    <location>
        <begin position="75"/>
        <end position="97"/>
    </location>
</feature>
<dbReference type="PANTHER" id="PTHR30576:SF10">
    <property type="entry name" value="SLL5057 PROTEIN"/>
    <property type="match status" value="1"/>
</dbReference>
<dbReference type="GO" id="GO:0016020">
    <property type="term" value="C:membrane"/>
    <property type="evidence" value="ECO:0007669"/>
    <property type="project" value="UniProtKB-SubCell"/>
</dbReference>
<evidence type="ECO:0000313" key="10">
    <source>
        <dbReference type="Proteomes" id="UP000243376"/>
    </source>
</evidence>
<dbReference type="SUPFAM" id="SSF51735">
    <property type="entry name" value="NAD(P)-binding Rossmann-fold domains"/>
    <property type="match status" value="1"/>
</dbReference>
<comment type="similarity">
    <text evidence="2">Belongs to the bacterial sugar transferase family.</text>
</comment>
<dbReference type="InterPro" id="IPR017475">
    <property type="entry name" value="EPS_sugar_tfrase"/>
</dbReference>
<feature type="transmembrane region" description="Helical" evidence="7">
    <location>
        <begin position="135"/>
        <end position="165"/>
    </location>
</feature>
<evidence type="ECO:0000256" key="4">
    <source>
        <dbReference type="ARBA" id="ARBA00022692"/>
    </source>
</evidence>
<name>A0A2J6X7V5_9CHLR</name>
<feature type="transmembrane region" description="Helical" evidence="7">
    <location>
        <begin position="311"/>
        <end position="334"/>
    </location>
</feature>
<feature type="transmembrane region" description="Helical" evidence="7">
    <location>
        <begin position="25"/>
        <end position="48"/>
    </location>
</feature>
<evidence type="ECO:0000256" key="1">
    <source>
        <dbReference type="ARBA" id="ARBA00004141"/>
    </source>
</evidence>
<accession>A0A2J6X7V5</accession>
<keyword evidence="4 7" id="KW-0812">Transmembrane</keyword>
<dbReference type="PANTHER" id="PTHR30576">
    <property type="entry name" value="COLANIC BIOSYNTHESIS UDP-GLUCOSE LIPID CARRIER TRANSFERASE"/>
    <property type="match status" value="1"/>
</dbReference>
<reference evidence="9 10" key="1">
    <citation type="submission" date="2018-01" db="EMBL/GenBank/DDBJ databases">
        <title>Metagenomic assembled genomes from two thermal pools in the Uzon Caldera, Kamchatka, Russia.</title>
        <authorList>
            <person name="Wilkins L."/>
            <person name="Ettinger C."/>
        </authorList>
    </citation>
    <scope>NUCLEOTIDE SEQUENCE [LARGE SCALE GENOMIC DNA]</scope>
    <source>
        <strain evidence="9">ZAV-02</strain>
    </source>
</reference>
<protein>
    <submittedName>
        <fullName evidence="9">Sugar transferase</fullName>
    </submittedName>
</protein>
<organism evidence="9 10">
    <name type="scientific">Chloroflexus aggregans</name>
    <dbReference type="NCBI Taxonomy" id="152260"/>
    <lineage>
        <taxon>Bacteria</taxon>
        <taxon>Bacillati</taxon>
        <taxon>Chloroflexota</taxon>
        <taxon>Chloroflexia</taxon>
        <taxon>Chloroflexales</taxon>
        <taxon>Chloroflexineae</taxon>
        <taxon>Chloroflexaceae</taxon>
        <taxon>Chloroflexus</taxon>
    </lineage>
</organism>
<proteinExistence type="inferred from homology"/>
<comment type="caution">
    <text evidence="9">The sequence shown here is derived from an EMBL/GenBank/DDBJ whole genome shotgun (WGS) entry which is preliminary data.</text>
</comment>
<feature type="non-terminal residue" evidence="9">
    <location>
        <position position="497"/>
    </location>
</feature>
<dbReference type="NCBIfam" id="TIGR03025">
    <property type="entry name" value="EPS_sugtrans"/>
    <property type="match status" value="1"/>
</dbReference>
<dbReference type="Gene3D" id="3.40.50.720">
    <property type="entry name" value="NAD(P)-binding Rossmann-like Domain"/>
    <property type="match status" value="1"/>
</dbReference>
<evidence type="ECO:0000313" key="9">
    <source>
        <dbReference type="EMBL" id="PMP83194.1"/>
    </source>
</evidence>
<evidence type="ECO:0000256" key="6">
    <source>
        <dbReference type="ARBA" id="ARBA00023136"/>
    </source>
</evidence>
<evidence type="ECO:0000256" key="7">
    <source>
        <dbReference type="SAM" id="Phobius"/>
    </source>
</evidence>
<dbReference type="InterPro" id="IPR003362">
    <property type="entry name" value="Bact_transf"/>
</dbReference>
<comment type="subcellular location">
    <subcellularLocation>
        <location evidence="1">Membrane</location>
        <topology evidence="1">Multi-pass membrane protein</topology>
    </subcellularLocation>
</comment>
<sequence>MIEHSPAPVIAKPTRHQRIHQTQRWLRVGFFLIDQILIFTGFVLAYVLRYQILWPPPFDQIVAEVAIENMVPFRAFLPIVFILQVLLGVRFVVRGFYRPSRRMTLTDEATAITGSVITMTALLIVVVFLHRPFFYSRLIFAFAAVTIIALLLSWRILLIGIRYWFWSRGLGRERVVVVGSTGLGQLVMHALTASPGAGYTLVGYLSDQPIISGNRARVFHHLGDLHDLEQVIEAYHVQQVIIALPFWQYDQLPELVARCQHMGIEYQIAPDIYQLSFDRVDIMHLSGVPLLQPKEIQLHGLNLFFKRTFDLAAVLLTLPITVPLAAIIALVIWLDSGRPIIFRQQRVGKNGRLFTCYKFRTMIPDAEQRRRELLAYNEADGPLFKMRDDPRVTRVGRWLRRTSLDELPQLFNVLLGDMSLIGPRPALPEEVERYEPWHHRRLAVQPGLACLPQALGRSEISFDEQVRLDIYYAENWTFSLDLRILMMVIPAILSGRG</sequence>
<evidence type="ECO:0000256" key="5">
    <source>
        <dbReference type="ARBA" id="ARBA00022989"/>
    </source>
</evidence>
<dbReference type="Pfam" id="PF02397">
    <property type="entry name" value="Bac_transf"/>
    <property type="match status" value="1"/>
</dbReference>
<dbReference type="AlphaFoldDB" id="A0A2J6X7V5"/>
<gene>
    <name evidence="9" type="ORF">C0184_05660</name>
</gene>
<keyword evidence="5 7" id="KW-1133">Transmembrane helix</keyword>
<evidence type="ECO:0000259" key="8">
    <source>
        <dbReference type="Pfam" id="PF02397"/>
    </source>
</evidence>
<evidence type="ECO:0000256" key="3">
    <source>
        <dbReference type="ARBA" id="ARBA00022679"/>
    </source>
</evidence>
<dbReference type="Proteomes" id="UP000243376">
    <property type="component" value="Unassembled WGS sequence"/>
</dbReference>
<feature type="transmembrane region" description="Helical" evidence="7">
    <location>
        <begin position="109"/>
        <end position="129"/>
    </location>
</feature>
<keyword evidence="6 7" id="KW-0472">Membrane</keyword>
<dbReference type="Pfam" id="PF13727">
    <property type="entry name" value="CoA_binding_3"/>
    <property type="match status" value="1"/>
</dbReference>
<feature type="domain" description="Bacterial sugar transferase" evidence="8">
    <location>
        <begin position="306"/>
        <end position="493"/>
    </location>
</feature>
<dbReference type="GO" id="GO:0016780">
    <property type="term" value="F:phosphotransferase activity, for other substituted phosphate groups"/>
    <property type="evidence" value="ECO:0007669"/>
    <property type="project" value="TreeGrafter"/>
</dbReference>